<evidence type="ECO:0000313" key="2">
    <source>
        <dbReference type="EMBL" id="KAA0712098.1"/>
    </source>
</evidence>
<sequence>MEPVTSSVELQFPDEYCISPTESFSVWESRGASQLLSDLECSGRGRSVTPGFLRLNSEPSGTRPPLTGGQKRSNSHAYYHNSADKCGQPLDNGFKEKRGGEGGI</sequence>
<keyword evidence="3" id="KW-1185">Reference proteome</keyword>
<proteinExistence type="predicted"/>
<protein>
    <submittedName>
        <fullName evidence="2">Uncharacterized protein</fullName>
    </submittedName>
</protein>
<feature type="compositionally biased region" description="Basic and acidic residues" evidence="1">
    <location>
        <begin position="93"/>
        <end position="104"/>
    </location>
</feature>
<feature type="region of interest" description="Disordered" evidence="1">
    <location>
        <begin position="48"/>
        <end position="104"/>
    </location>
</feature>
<comment type="caution">
    <text evidence="2">The sequence shown here is derived from an EMBL/GenBank/DDBJ whole genome shotgun (WGS) entry which is preliminary data.</text>
</comment>
<reference evidence="2 3" key="1">
    <citation type="journal article" date="2019" name="Mol. Ecol. Resour.">
        <title>Chromosome-level genome assembly of Triplophysa tibetana, a fish adapted to the harsh high-altitude environment of the Tibetan Plateau.</title>
        <authorList>
            <person name="Yang X."/>
            <person name="Liu H."/>
            <person name="Ma Z."/>
            <person name="Zou Y."/>
            <person name="Zou M."/>
            <person name="Mao Y."/>
            <person name="Li X."/>
            <person name="Wang H."/>
            <person name="Chen T."/>
            <person name="Wang W."/>
            <person name="Yang R."/>
        </authorList>
    </citation>
    <scope>NUCLEOTIDE SEQUENCE [LARGE SCALE GENOMIC DNA]</scope>
    <source>
        <strain evidence="2">TTIB1903HZAU</strain>
        <tissue evidence="2">Muscle</tissue>
    </source>
</reference>
<organism evidence="2 3">
    <name type="scientific">Triplophysa tibetana</name>
    <dbReference type="NCBI Taxonomy" id="1572043"/>
    <lineage>
        <taxon>Eukaryota</taxon>
        <taxon>Metazoa</taxon>
        <taxon>Chordata</taxon>
        <taxon>Craniata</taxon>
        <taxon>Vertebrata</taxon>
        <taxon>Euteleostomi</taxon>
        <taxon>Actinopterygii</taxon>
        <taxon>Neopterygii</taxon>
        <taxon>Teleostei</taxon>
        <taxon>Ostariophysi</taxon>
        <taxon>Cypriniformes</taxon>
        <taxon>Nemacheilidae</taxon>
        <taxon>Triplophysa</taxon>
    </lineage>
</organism>
<evidence type="ECO:0000313" key="3">
    <source>
        <dbReference type="Proteomes" id="UP000324632"/>
    </source>
</evidence>
<accession>A0A5A9NRK2</accession>
<evidence type="ECO:0000256" key="1">
    <source>
        <dbReference type="SAM" id="MobiDB-lite"/>
    </source>
</evidence>
<dbReference type="EMBL" id="SOYY01000014">
    <property type="protein sequence ID" value="KAA0712098.1"/>
    <property type="molecule type" value="Genomic_DNA"/>
</dbReference>
<name>A0A5A9NRK2_9TELE</name>
<dbReference type="Proteomes" id="UP000324632">
    <property type="component" value="Chromosome 14"/>
</dbReference>
<dbReference type="AlphaFoldDB" id="A0A5A9NRK2"/>
<gene>
    <name evidence="2" type="ORF">E1301_Tti012833</name>
</gene>